<comment type="caution">
    <text evidence="3">The sequence shown here is derived from an EMBL/GenBank/DDBJ whole genome shotgun (WGS) entry which is preliminary data.</text>
</comment>
<reference evidence="4" key="1">
    <citation type="journal article" date="2019" name="Int. J. Syst. Evol. Microbiol.">
        <title>The Global Catalogue of Microorganisms (GCM) 10K type strain sequencing project: providing services to taxonomists for standard genome sequencing and annotation.</title>
        <authorList>
            <consortium name="The Broad Institute Genomics Platform"/>
            <consortium name="The Broad Institute Genome Sequencing Center for Infectious Disease"/>
            <person name="Wu L."/>
            <person name="Ma J."/>
        </authorList>
    </citation>
    <scope>NUCLEOTIDE SEQUENCE [LARGE SCALE GENOMIC DNA]</scope>
    <source>
        <strain evidence="4">JCM 4738</strain>
    </source>
</reference>
<dbReference type="InterPro" id="IPR053206">
    <property type="entry name" value="Dimeric_xanthone_biosynth"/>
</dbReference>
<dbReference type="InterPro" id="IPR012312">
    <property type="entry name" value="Hemerythrin-like"/>
</dbReference>
<name>A0ABQ3EWN1_9ACTN</name>
<accession>A0ABQ3EWN1</accession>
<feature type="region of interest" description="Disordered" evidence="1">
    <location>
        <begin position="1"/>
        <end position="31"/>
    </location>
</feature>
<dbReference type="Gene3D" id="1.20.120.520">
    <property type="entry name" value="nmb1532 protein domain like"/>
    <property type="match status" value="1"/>
</dbReference>
<evidence type="ECO:0000313" key="3">
    <source>
        <dbReference type="EMBL" id="GHB56664.1"/>
    </source>
</evidence>
<sequence>MLLSSSSRPRLLEQVSVSGSTTPLERPADGRPHTHEMVVVHRVFRRESALLPRLVRAVPDGATARAAQVGAHLAEYVTGLHHHHTVEDETLWPLLRERAPDDALVVRMEEQHQRIDRSLAVVADRTPAWERSAGPAAARELALALEEHRSALLEHLDDEERLVLPLVAEHLSVAEWDLVGRRGLETVPKNKLLIALGAILEEATPQEQAYFLGKAPFIGRLMWKAVGRRRYTASCRALRGPLNGGAGR</sequence>
<dbReference type="PANTHER" id="PTHR38048">
    <property type="entry name" value="EXPRESSED PROTEIN"/>
    <property type="match status" value="1"/>
</dbReference>
<dbReference type="CDD" id="cd12108">
    <property type="entry name" value="Hr-like"/>
    <property type="match status" value="1"/>
</dbReference>
<dbReference type="Proteomes" id="UP000642673">
    <property type="component" value="Unassembled WGS sequence"/>
</dbReference>
<evidence type="ECO:0000313" key="4">
    <source>
        <dbReference type="Proteomes" id="UP000642673"/>
    </source>
</evidence>
<feature type="domain" description="Hemerythrin-like" evidence="2">
    <location>
        <begin position="35"/>
        <end position="167"/>
    </location>
</feature>
<organism evidence="3 4">
    <name type="scientific">Streptomyces cirratus</name>
    <dbReference type="NCBI Taxonomy" id="68187"/>
    <lineage>
        <taxon>Bacteria</taxon>
        <taxon>Bacillati</taxon>
        <taxon>Actinomycetota</taxon>
        <taxon>Actinomycetes</taxon>
        <taxon>Kitasatosporales</taxon>
        <taxon>Streptomycetaceae</taxon>
        <taxon>Streptomyces</taxon>
    </lineage>
</organism>
<evidence type="ECO:0000256" key="1">
    <source>
        <dbReference type="SAM" id="MobiDB-lite"/>
    </source>
</evidence>
<protein>
    <recommendedName>
        <fullName evidence="2">Hemerythrin-like domain-containing protein</fullName>
    </recommendedName>
</protein>
<evidence type="ECO:0000259" key="2">
    <source>
        <dbReference type="Pfam" id="PF01814"/>
    </source>
</evidence>
<dbReference type="EMBL" id="BMVP01000004">
    <property type="protein sequence ID" value="GHB56664.1"/>
    <property type="molecule type" value="Genomic_DNA"/>
</dbReference>
<dbReference type="Pfam" id="PF01814">
    <property type="entry name" value="Hemerythrin"/>
    <property type="match status" value="1"/>
</dbReference>
<keyword evidence="4" id="KW-1185">Reference proteome</keyword>
<gene>
    <name evidence="3" type="ORF">GCM10010347_28460</name>
</gene>
<dbReference type="PANTHER" id="PTHR38048:SF2">
    <property type="entry name" value="HEMERYTHRIN-LIKE DOMAIN-CONTAINING PROTEIN"/>
    <property type="match status" value="1"/>
</dbReference>
<proteinExistence type="predicted"/>